<dbReference type="Proteomes" id="UP000502260">
    <property type="component" value="Chromosome"/>
</dbReference>
<dbReference type="SUPFAM" id="SSF52540">
    <property type="entry name" value="P-loop containing nucleoside triphosphate hydrolases"/>
    <property type="match status" value="2"/>
</dbReference>
<evidence type="ECO:0000313" key="3">
    <source>
        <dbReference type="EMBL" id="BCB27039.1"/>
    </source>
</evidence>
<dbReference type="GO" id="GO:0006281">
    <property type="term" value="P:DNA repair"/>
    <property type="evidence" value="ECO:0007669"/>
    <property type="project" value="TreeGrafter"/>
</dbReference>
<keyword evidence="1" id="KW-0378">Hydrolase</keyword>
<dbReference type="RefSeq" id="WP_173063955.1">
    <property type="nucleotide sequence ID" value="NZ_AP022853.1"/>
</dbReference>
<dbReference type="EMBL" id="AP022853">
    <property type="protein sequence ID" value="BCB27039.1"/>
    <property type="molecule type" value="Genomic_DNA"/>
</dbReference>
<keyword evidence="4" id="KW-1185">Reference proteome</keyword>
<reference evidence="4" key="1">
    <citation type="submission" date="2020-03" db="EMBL/GenBank/DDBJ databases">
        <title>Complete genome sequence of sulfur-oxidizing bacterium skT11.</title>
        <authorList>
            <person name="Kanda M."/>
            <person name="Kojima H."/>
            <person name="Fukui M."/>
        </authorList>
    </citation>
    <scope>NUCLEOTIDE SEQUENCE [LARGE SCALE GENOMIC DNA]</scope>
    <source>
        <strain evidence="4">skT11</strain>
    </source>
</reference>
<accession>A0A6F8VE88</accession>
<evidence type="ECO:0000313" key="4">
    <source>
        <dbReference type="Proteomes" id="UP000502260"/>
    </source>
</evidence>
<dbReference type="GO" id="GO:0031297">
    <property type="term" value="P:replication fork processing"/>
    <property type="evidence" value="ECO:0007669"/>
    <property type="project" value="TreeGrafter"/>
</dbReference>
<dbReference type="GO" id="GO:0016787">
    <property type="term" value="F:hydrolase activity"/>
    <property type="evidence" value="ECO:0007669"/>
    <property type="project" value="UniProtKB-KW"/>
</dbReference>
<feature type="domain" description="Helicase ATP-binding" evidence="2">
    <location>
        <begin position="28"/>
        <end position="200"/>
    </location>
</feature>
<gene>
    <name evidence="3" type="ORF">SKTS_19250</name>
</gene>
<dbReference type="AlphaFoldDB" id="A0A6F8VE88"/>
<evidence type="ECO:0000256" key="1">
    <source>
        <dbReference type="ARBA" id="ARBA00022801"/>
    </source>
</evidence>
<dbReference type="Gene3D" id="3.40.50.300">
    <property type="entry name" value="P-loop containing nucleotide triphosphate hydrolases"/>
    <property type="match status" value="2"/>
</dbReference>
<evidence type="ECO:0000259" key="2">
    <source>
        <dbReference type="SMART" id="SM00487"/>
    </source>
</evidence>
<dbReference type="InterPro" id="IPR027417">
    <property type="entry name" value="P-loop_NTPase"/>
</dbReference>
<proteinExistence type="predicted"/>
<dbReference type="InterPro" id="IPR014001">
    <property type="entry name" value="Helicase_ATP-bd"/>
</dbReference>
<dbReference type="KEGG" id="slac:SKTS_19250"/>
<name>A0A6F8VE88_9PROT</name>
<protein>
    <recommendedName>
        <fullName evidence="2">Helicase ATP-binding domain-containing protein</fullName>
    </recommendedName>
</protein>
<organism evidence="3 4">
    <name type="scientific">Sulfurimicrobium lacus</name>
    <dbReference type="NCBI Taxonomy" id="2715678"/>
    <lineage>
        <taxon>Bacteria</taxon>
        <taxon>Pseudomonadati</taxon>
        <taxon>Pseudomonadota</taxon>
        <taxon>Betaproteobacteria</taxon>
        <taxon>Nitrosomonadales</taxon>
        <taxon>Sulfuricellaceae</taxon>
        <taxon>Sulfurimicrobium</taxon>
    </lineage>
</organism>
<dbReference type="PANTHER" id="PTHR45766">
    <property type="entry name" value="DNA ANNEALING HELICASE AND ENDONUCLEASE ZRANB3 FAMILY MEMBER"/>
    <property type="match status" value="1"/>
</dbReference>
<sequence length="454" mass="49987">MSDLAYSEFLARKAKLDPATGFDDIPELPEQLFPFQRDIVRWALRRGRAAVFAQTGLGKSFMELAWGQAVHNLTGGNVLLLTPLAVAGQMVREAGKFGLPAKQCAHQDEVEPGVTVTNYAKLHHFDLSQFVGVILDESSILKAFDGKTRTLLIDACANVPYRLAATATPAPNDFTELGNHAEFLGVMSVTGMQAVFFTHDGGDTSKWRLKGHAEDEFWRWMCSWSVLLRRPSDLGYDDGAYDLPPMEKVEHIVDVEGADAKTLSERLGARRDSIAERVAKAAALVPDGKPCVLWCNLNAEGDALVEAIPGAVNLSGADSEIEKERKLNAFTSGEIRVLVTKPKIAGFGMNWQHCADTIFVGLNDSFEQVYQAVRRFWRFGQTETVNVHFVAASTEGAVLDNLKRKEAEAERMGAAMVAQMADISSEMVHGALREEDPYTPIVPVEIPYWLTTEN</sequence>
<dbReference type="PANTHER" id="PTHR45766:SF6">
    <property type="entry name" value="SWI_SNF-RELATED MATRIX-ASSOCIATED ACTIN-DEPENDENT REGULATOR OF CHROMATIN SUBFAMILY A-LIKE PROTEIN 1"/>
    <property type="match status" value="1"/>
</dbReference>
<dbReference type="SMART" id="SM00487">
    <property type="entry name" value="DEXDc"/>
    <property type="match status" value="1"/>
</dbReference>